<dbReference type="AlphaFoldDB" id="A0A161RCS3"/>
<feature type="transmembrane region" description="Helical" evidence="1">
    <location>
        <begin position="363"/>
        <end position="382"/>
    </location>
</feature>
<keyword evidence="1" id="KW-0812">Transmembrane</keyword>
<reference evidence="3" key="1">
    <citation type="submission" date="2016-01" db="EMBL/GenBank/DDBJ databases">
        <title>Draft genome of Chromobacterium sp. F49.</title>
        <authorList>
            <person name="Hong K.W."/>
        </authorList>
    </citation>
    <scope>NUCLEOTIDE SEQUENCE [LARGE SCALE GENOMIC DNA]</scope>
    <source>
        <strain evidence="3">CN10</strain>
    </source>
</reference>
<keyword evidence="3" id="KW-1185">Reference proteome</keyword>
<dbReference type="InterPro" id="IPR021830">
    <property type="entry name" value="DUF3422"/>
</dbReference>
<feature type="transmembrane region" description="Helical" evidence="1">
    <location>
        <begin position="394"/>
        <end position="411"/>
    </location>
</feature>
<keyword evidence="1" id="KW-0472">Membrane</keyword>
<proteinExistence type="predicted"/>
<dbReference type="Proteomes" id="UP000076625">
    <property type="component" value="Unassembled WGS sequence"/>
</dbReference>
<gene>
    <name evidence="2" type="ORF">AVW16_04750</name>
</gene>
<name>A0A161RCS3_9NEIS</name>
<comment type="caution">
    <text evidence="2">The sequence shown here is derived from an EMBL/GenBank/DDBJ whole genome shotgun (WGS) entry which is preliminary data.</text>
</comment>
<dbReference type="EMBL" id="LQQU01000003">
    <property type="protein sequence ID" value="KZE35098.1"/>
    <property type="molecule type" value="Genomic_DNA"/>
</dbReference>
<accession>A0A161RCS3</accession>
<evidence type="ECO:0000313" key="3">
    <source>
        <dbReference type="Proteomes" id="UP000076625"/>
    </source>
</evidence>
<evidence type="ECO:0000313" key="2">
    <source>
        <dbReference type="EMBL" id="KZE35098.1"/>
    </source>
</evidence>
<sequence length="424" mass="46737">MVLDHPLRDTLASEVHARPFLRLEGSARLSHLAIYDAARPELHHRLLSSLCAAFGTAPPPPSANHFTARHAELLLKWERHTEFSSFTFVLEHGGGEPFSDNAIDRVPATWLAELAGTRLVALHAEVVERAAAERVRGALARWFAGPVLVGSRVLTGGEVWCDWHIGPDGYSRFLVLDLDFREAQVGRLLQRLYEIETYRMMALLALPVAREMAGTLGQLEAELAAIMARMDADRDGSGDPALLQQLTRLAAHVQALAAHSTRFNASGAYDRLLFARIAELREERIEGVPTIGEFMERRLSPAMNTCRAVQARHETLATRVARAVDLLRTRVNLAQERQTNALLQGMNRTARTQLQMQHAVEGLSVAAISYYVLSLIAVAFKALKQAGLPVSPEIGQGVLIVPVVLGVYFGVRRLHKTFAAGETH</sequence>
<keyword evidence="1" id="KW-1133">Transmembrane helix</keyword>
<protein>
    <recommendedName>
        <fullName evidence="4">Egg lysin</fullName>
    </recommendedName>
</protein>
<evidence type="ECO:0008006" key="4">
    <source>
        <dbReference type="Google" id="ProtNLM"/>
    </source>
</evidence>
<dbReference type="Pfam" id="PF11902">
    <property type="entry name" value="DUF3422"/>
    <property type="match status" value="1"/>
</dbReference>
<organism evidence="2 3">
    <name type="scientific">Crenobacter luteus</name>
    <dbReference type="NCBI Taxonomy" id="1452487"/>
    <lineage>
        <taxon>Bacteria</taxon>
        <taxon>Pseudomonadati</taxon>
        <taxon>Pseudomonadota</taxon>
        <taxon>Betaproteobacteria</taxon>
        <taxon>Neisseriales</taxon>
        <taxon>Neisseriaceae</taxon>
        <taxon>Crenobacter</taxon>
    </lineage>
</organism>
<evidence type="ECO:0000256" key="1">
    <source>
        <dbReference type="SAM" id="Phobius"/>
    </source>
</evidence>